<evidence type="ECO:0008006" key="4">
    <source>
        <dbReference type="Google" id="ProtNLM"/>
    </source>
</evidence>
<evidence type="ECO:0000256" key="1">
    <source>
        <dbReference type="SAM" id="SignalP"/>
    </source>
</evidence>
<feature type="chain" id="PRO_5010737161" description="VPLPA-CTERM protein sorting domain-containing protein" evidence="1">
    <location>
        <begin position="26"/>
        <end position="229"/>
    </location>
</feature>
<dbReference type="RefSeq" id="WP_084058671.1">
    <property type="nucleotide sequence ID" value="NZ_FWXF01000018.1"/>
</dbReference>
<accession>A0A1W1XRZ6</accession>
<dbReference type="AlphaFoldDB" id="A0A1W1XRZ6"/>
<dbReference type="Proteomes" id="UP000192783">
    <property type="component" value="Unassembled WGS sequence"/>
</dbReference>
<gene>
    <name evidence="2" type="ORF">SAMN02746041_02746</name>
</gene>
<dbReference type="OrthoDB" id="5959581at2"/>
<sequence>MNRIFFSLLLVAALVVLVGHSQVQASTDEVVIQLDYLNPGDTSPGGQGPWLTATFKSGTNDSGQSGVLLKLLNNLESGEFVGGQNGNGNGNGNSPNGWFFNFNGDVDKLHWDTGTENVPEVNMGNFKFPPENKFGTFDLKLTWPNKPSKRFGAGDTAQIFFYLDDGSLSPTDFLVANEQGVYSAAHIQGIADGGSAKVAAVPIPPTALLLGSGVLGLLGLRGRGGRPRK</sequence>
<name>A0A1W1XRZ6_9BACT</name>
<keyword evidence="3" id="KW-1185">Reference proteome</keyword>
<reference evidence="2 3" key="1">
    <citation type="submission" date="2017-04" db="EMBL/GenBank/DDBJ databases">
        <authorList>
            <person name="Afonso C.L."/>
            <person name="Miller P.J."/>
            <person name="Scott M.A."/>
            <person name="Spackman E."/>
            <person name="Goraichik I."/>
            <person name="Dimitrov K.M."/>
            <person name="Suarez D.L."/>
            <person name="Swayne D.E."/>
        </authorList>
    </citation>
    <scope>NUCLEOTIDE SEQUENCE [LARGE SCALE GENOMIC DNA]</scope>
    <source>
        <strain evidence="2 3">DSM 13146</strain>
    </source>
</reference>
<dbReference type="EMBL" id="FWXF01000018">
    <property type="protein sequence ID" value="SMC26750.1"/>
    <property type="molecule type" value="Genomic_DNA"/>
</dbReference>
<evidence type="ECO:0000313" key="3">
    <source>
        <dbReference type="Proteomes" id="UP000192783"/>
    </source>
</evidence>
<keyword evidence="1" id="KW-0732">Signal</keyword>
<protein>
    <recommendedName>
        <fullName evidence="4">VPLPA-CTERM protein sorting domain-containing protein</fullName>
    </recommendedName>
</protein>
<organism evidence="2 3">
    <name type="scientific">Desulfacinum hydrothermale DSM 13146</name>
    <dbReference type="NCBI Taxonomy" id="1121390"/>
    <lineage>
        <taxon>Bacteria</taxon>
        <taxon>Pseudomonadati</taxon>
        <taxon>Thermodesulfobacteriota</taxon>
        <taxon>Syntrophobacteria</taxon>
        <taxon>Syntrophobacterales</taxon>
        <taxon>Syntrophobacteraceae</taxon>
        <taxon>Desulfacinum</taxon>
    </lineage>
</organism>
<proteinExistence type="predicted"/>
<feature type="signal peptide" evidence="1">
    <location>
        <begin position="1"/>
        <end position="25"/>
    </location>
</feature>
<evidence type="ECO:0000313" key="2">
    <source>
        <dbReference type="EMBL" id="SMC26750.1"/>
    </source>
</evidence>